<reference evidence="2" key="3">
    <citation type="submission" date="2018-08" db="UniProtKB">
        <authorList>
            <consortium name="EnsemblPlants"/>
        </authorList>
    </citation>
    <scope>IDENTIFICATION</scope>
    <source>
        <strain evidence="2">cv. Bd21</strain>
    </source>
</reference>
<dbReference type="EnsemblPlants" id="PNT61074">
    <property type="protein sequence ID" value="PNT61074"/>
    <property type="gene ID" value="BRADI_5g10050v3"/>
</dbReference>
<dbReference type="OrthoDB" id="5945798at2759"/>
<keyword evidence="3" id="KW-1185">Reference proteome</keyword>
<gene>
    <name evidence="2" type="primary">LOC100823220</name>
    <name evidence="1" type="ORF">BRADI_5g10050v3</name>
</gene>
<sequence>MAMEMRAGESLDISENLTRAIAPYAMALHDEFLHSHCSSCFRDLPSQRTCVVSCMVCCSVRYCCSDCLSSDCQVHMSSGECCFFANHLEKASTSCTTEGTSDFRAALRLLYLLEMHGLVSSDSINQSSRIGGLSVSGIREVLEEGGEVSERILEGSMLMSSARKMRTQNAVVFLNGLTVEMVALWAVMINSVEVQICEGRDLGIAVYGPNFSWFNHSCFPNASYNFILAPWKEDSVSDKPPYRAVPASKGIASDAWRAWQFEDGFTHVGKYGPRVVVRCTRPINKGDEVCIAYIDLLQTREARHSDLWSKYKFICFCKRCTASPEPYVDLILNCDFRKLNSLEDAVMSPAIENLDDILQQAISQYSLGDDPKACCDIIESMLSKNWMGELQKVELSRRRHMLHPLHHISLRAYMALASAYRFRALKSNTDGFNGENSNVSFEMTKAAAAYSFVLAGATHHLFLSECCFMTPLSHFLLSTGQSMLDLVQCIQGGAGKNVSEAKFSFASCSVSSAQYDSIQHHQFRSTCDDFGRRMLSLSLQCWPFLAQSSLILEKIKNPIDFSWLGTTIFQSLHLSEEDSANLSYADGLPISIEEQKGCVLSLAICCINFCKYLASICYGPQHYVTIHAKDLLESINLGQ</sequence>
<name>A0A2K2CGB8_BRADI</name>
<dbReference type="Gene3D" id="2.170.270.10">
    <property type="entry name" value="SET domain"/>
    <property type="match status" value="1"/>
</dbReference>
<dbReference type="PANTHER" id="PTHR47780">
    <property type="entry name" value="PROTEIN SET DOMAIN GROUP 41"/>
    <property type="match status" value="1"/>
</dbReference>
<evidence type="ECO:0000313" key="2">
    <source>
        <dbReference type="EnsemblPlants" id="PNT61074"/>
    </source>
</evidence>
<evidence type="ECO:0000313" key="1">
    <source>
        <dbReference type="EMBL" id="PNT61074.1"/>
    </source>
</evidence>
<proteinExistence type="predicted"/>
<organism evidence="1">
    <name type="scientific">Brachypodium distachyon</name>
    <name type="common">Purple false brome</name>
    <name type="synonym">Trachynia distachya</name>
    <dbReference type="NCBI Taxonomy" id="15368"/>
    <lineage>
        <taxon>Eukaryota</taxon>
        <taxon>Viridiplantae</taxon>
        <taxon>Streptophyta</taxon>
        <taxon>Embryophyta</taxon>
        <taxon>Tracheophyta</taxon>
        <taxon>Spermatophyta</taxon>
        <taxon>Magnoliopsida</taxon>
        <taxon>Liliopsida</taxon>
        <taxon>Poales</taxon>
        <taxon>Poaceae</taxon>
        <taxon>BOP clade</taxon>
        <taxon>Pooideae</taxon>
        <taxon>Stipodae</taxon>
        <taxon>Brachypodieae</taxon>
        <taxon>Brachypodium</taxon>
    </lineage>
</organism>
<dbReference type="AlphaFoldDB" id="A0A2K2CGB8"/>
<accession>A0A2K2CGB8</accession>
<dbReference type="SUPFAM" id="SSF82199">
    <property type="entry name" value="SET domain"/>
    <property type="match status" value="1"/>
</dbReference>
<reference evidence="1 2" key="1">
    <citation type="journal article" date="2010" name="Nature">
        <title>Genome sequencing and analysis of the model grass Brachypodium distachyon.</title>
        <authorList>
            <consortium name="International Brachypodium Initiative"/>
        </authorList>
    </citation>
    <scope>NUCLEOTIDE SEQUENCE [LARGE SCALE GENOMIC DNA]</scope>
    <source>
        <strain evidence="1">Bd21</strain>
        <strain evidence="2">cv. Bd21</strain>
    </source>
</reference>
<dbReference type="STRING" id="15368.A0A2K2CGB8"/>
<dbReference type="PANTHER" id="PTHR47780:SF1">
    <property type="entry name" value="PROTEIN SET DOMAIN GROUP 41"/>
    <property type="match status" value="1"/>
</dbReference>
<dbReference type="CDD" id="cd20071">
    <property type="entry name" value="SET_SMYD"/>
    <property type="match status" value="1"/>
</dbReference>
<reference evidence="1" key="2">
    <citation type="submission" date="2017-06" db="EMBL/GenBank/DDBJ databases">
        <title>WGS assembly of Brachypodium distachyon.</title>
        <authorList>
            <consortium name="The International Brachypodium Initiative"/>
            <person name="Lucas S."/>
            <person name="Harmon-Smith M."/>
            <person name="Lail K."/>
            <person name="Tice H."/>
            <person name="Grimwood J."/>
            <person name="Bruce D."/>
            <person name="Barry K."/>
            <person name="Shu S."/>
            <person name="Lindquist E."/>
            <person name="Wang M."/>
            <person name="Pitluck S."/>
            <person name="Vogel J.P."/>
            <person name="Garvin D.F."/>
            <person name="Mockler T.C."/>
            <person name="Schmutz J."/>
            <person name="Rokhsar D."/>
            <person name="Bevan M.W."/>
        </authorList>
    </citation>
    <scope>NUCLEOTIDE SEQUENCE</scope>
    <source>
        <strain evidence="1">Bd21</strain>
    </source>
</reference>
<evidence type="ECO:0000313" key="3">
    <source>
        <dbReference type="Proteomes" id="UP000008810"/>
    </source>
</evidence>
<dbReference type="Proteomes" id="UP000008810">
    <property type="component" value="Chromosome 5"/>
</dbReference>
<dbReference type="RefSeq" id="XP_024311990.1">
    <property type="nucleotide sequence ID" value="XM_024456222.1"/>
</dbReference>
<dbReference type="GeneID" id="100823220"/>
<protein>
    <submittedName>
        <fullName evidence="1 2">Uncharacterized protein</fullName>
    </submittedName>
</protein>
<dbReference type="ExpressionAtlas" id="A0A2K2CGB8">
    <property type="expression patterns" value="baseline"/>
</dbReference>
<dbReference type="InterPro" id="IPR046341">
    <property type="entry name" value="SET_dom_sf"/>
</dbReference>
<dbReference type="Gramene" id="PNT61074">
    <property type="protein sequence ID" value="PNT61074"/>
    <property type="gene ID" value="BRADI_5g10050v3"/>
</dbReference>
<dbReference type="EMBL" id="CM000884">
    <property type="protein sequence ID" value="PNT61074.1"/>
    <property type="molecule type" value="Genomic_DNA"/>
</dbReference>